<evidence type="ECO:0000256" key="1">
    <source>
        <dbReference type="SAM" id="Phobius"/>
    </source>
</evidence>
<evidence type="ECO:0000313" key="2">
    <source>
        <dbReference type="EMBL" id="EMJ83158.1"/>
    </source>
</evidence>
<protein>
    <submittedName>
        <fullName evidence="2">Uncharacterized protein</fullName>
    </submittedName>
</protein>
<organism evidence="2 3">
    <name type="scientific">Leptospira borgpetersenii serovar Hardjo-bovis str. Sponselee</name>
    <dbReference type="NCBI Taxonomy" id="1303729"/>
    <lineage>
        <taxon>Bacteria</taxon>
        <taxon>Pseudomonadati</taxon>
        <taxon>Spirochaetota</taxon>
        <taxon>Spirochaetia</taxon>
        <taxon>Leptospirales</taxon>
        <taxon>Leptospiraceae</taxon>
        <taxon>Leptospira</taxon>
    </lineage>
</organism>
<keyword evidence="1" id="KW-0812">Transmembrane</keyword>
<sequence>MEFSFDASVLDSSLVFSMLKLFLTSLLFGFWTCVKANSSSFFSSVKKVSGLGTSFHKEMLNKL</sequence>
<name>M6C306_LEPBO</name>
<keyword evidence="1" id="KW-1133">Transmembrane helix</keyword>
<gene>
    <name evidence="2" type="ORF">LEP1GSC016_2399</name>
</gene>
<dbReference type="PATRIC" id="fig|1218567.3.peg.1296"/>
<reference evidence="2 3" key="1">
    <citation type="submission" date="2013-01" db="EMBL/GenBank/DDBJ databases">
        <authorList>
            <person name="Harkins D.M."/>
            <person name="Durkin A.S."/>
            <person name="Brinkac L.M."/>
            <person name="Haft D.H."/>
            <person name="Selengut J.D."/>
            <person name="Sanka R."/>
            <person name="DePew J."/>
            <person name="Purushe J."/>
            <person name="Galloway R.L."/>
            <person name="Vinetz J.M."/>
            <person name="Sutton G.G."/>
            <person name="Nierman W.C."/>
            <person name="Fouts D.E."/>
        </authorList>
    </citation>
    <scope>NUCLEOTIDE SEQUENCE [LARGE SCALE GENOMIC DNA]</scope>
    <source>
        <strain evidence="2 3">Sponselee CDC</strain>
    </source>
</reference>
<keyword evidence="1" id="KW-0472">Membrane</keyword>
<dbReference type="Proteomes" id="UP000011873">
    <property type="component" value="Unassembled WGS sequence"/>
</dbReference>
<dbReference type="AlphaFoldDB" id="M6C306"/>
<accession>M6C306</accession>
<feature type="transmembrane region" description="Helical" evidence="1">
    <location>
        <begin position="12"/>
        <end position="34"/>
    </location>
</feature>
<evidence type="ECO:0000313" key="3">
    <source>
        <dbReference type="Proteomes" id="UP000011873"/>
    </source>
</evidence>
<dbReference type="EMBL" id="ANMU01000051">
    <property type="protein sequence ID" value="EMJ83158.1"/>
    <property type="molecule type" value="Genomic_DNA"/>
</dbReference>
<comment type="caution">
    <text evidence="2">The sequence shown here is derived from an EMBL/GenBank/DDBJ whole genome shotgun (WGS) entry which is preliminary data.</text>
</comment>
<proteinExistence type="predicted"/>